<dbReference type="SUPFAM" id="SSF54285">
    <property type="entry name" value="MoaD/ThiS"/>
    <property type="match status" value="1"/>
</dbReference>
<dbReference type="InParanoid" id="A0A2I0M587"/>
<dbReference type="STRING" id="8932.A0A2I0M587"/>
<gene>
    <name evidence="2" type="ORF">A306_00010741</name>
</gene>
<keyword evidence="1" id="KW-0547">Nucleotide-binding</keyword>
<dbReference type="InterPro" id="IPR012675">
    <property type="entry name" value="Beta-grasp_dom_sf"/>
</dbReference>
<evidence type="ECO:0000256" key="1">
    <source>
        <dbReference type="ARBA" id="ARBA00022741"/>
    </source>
</evidence>
<proteinExistence type="predicted"/>
<comment type="caution">
    <text evidence="2">The sequence shown here is derived from an EMBL/GenBank/DDBJ whole genome shotgun (WGS) entry which is preliminary data.</text>
</comment>
<reference evidence="2 3" key="1">
    <citation type="journal article" date="2013" name="Science">
        <title>Genomic diversity and evolution of the head crest in the rock pigeon.</title>
        <authorList>
            <person name="Shapiro M.D."/>
            <person name="Kronenberg Z."/>
            <person name="Li C."/>
            <person name="Domyan E.T."/>
            <person name="Pan H."/>
            <person name="Campbell M."/>
            <person name="Tan H."/>
            <person name="Huff C.D."/>
            <person name="Hu H."/>
            <person name="Vickrey A.I."/>
            <person name="Nielsen S.C."/>
            <person name="Stringham S.A."/>
            <person name="Hu H."/>
            <person name="Willerslev E."/>
            <person name="Gilbert M.T."/>
            <person name="Yandell M."/>
            <person name="Zhang G."/>
            <person name="Wang J."/>
        </authorList>
    </citation>
    <scope>NUCLEOTIDE SEQUENCE [LARGE SCALE GENOMIC DNA]</scope>
    <source>
        <tissue evidence="2">Blood</tissue>
    </source>
</reference>
<evidence type="ECO:0000313" key="3">
    <source>
        <dbReference type="Proteomes" id="UP000053872"/>
    </source>
</evidence>
<dbReference type="PANTHER" id="PTHR33359:SF1">
    <property type="entry name" value="MOLYBDOPTERIN SYNTHASE SULFUR CARRIER SUBUNIT"/>
    <property type="match status" value="1"/>
</dbReference>
<protein>
    <submittedName>
        <fullName evidence="2">Molybdopterin synthase sulfur carrier subunit-like</fullName>
    </submittedName>
</protein>
<dbReference type="InterPro" id="IPR044672">
    <property type="entry name" value="MOCS2A"/>
</dbReference>
<dbReference type="InterPro" id="IPR016155">
    <property type="entry name" value="Mopterin_synth/thiamin_S_b"/>
</dbReference>
<dbReference type="Gene3D" id="3.10.20.30">
    <property type="match status" value="1"/>
</dbReference>
<dbReference type="GO" id="GO:0006777">
    <property type="term" value="P:Mo-molybdopterin cofactor biosynthetic process"/>
    <property type="evidence" value="ECO:0007669"/>
    <property type="project" value="InterPro"/>
</dbReference>
<dbReference type="AlphaFoldDB" id="A0A2I0M587"/>
<dbReference type="CDD" id="cd00754">
    <property type="entry name" value="Ubl_MoaD"/>
    <property type="match status" value="1"/>
</dbReference>
<organism evidence="2 3">
    <name type="scientific">Columba livia</name>
    <name type="common">Rock dove</name>
    <dbReference type="NCBI Taxonomy" id="8932"/>
    <lineage>
        <taxon>Eukaryota</taxon>
        <taxon>Metazoa</taxon>
        <taxon>Chordata</taxon>
        <taxon>Craniata</taxon>
        <taxon>Vertebrata</taxon>
        <taxon>Euteleostomi</taxon>
        <taxon>Archelosauria</taxon>
        <taxon>Archosauria</taxon>
        <taxon>Dinosauria</taxon>
        <taxon>Saurischia</taxon>
        <taxon>Theropoda</taxon>
        <taxon>Coelurosauria</taxon>
        <taxon>Aves</taxon>
        <taxon>Neognathae</taxon>
        <taxon>Neoaves</taxon>
        <taxon>Columbimorphae</taxon>
        <taxon>Columbiformes</taxon>
        <taxon>Columbidae</taxon>
        <taxon>Columba</taxon>
    </lineage>
</organism>
<sequence>RTGTALRSRCRPQGAVRAWRLSSVRRRHCEPAAEGCPPGDGGSMHCQVSVLYFARSAELAGLRSETLSVPRRITARQLWDEIVRVHPRQISSWFCSLETRLPSSHQLVEAESAQVLLGPEV</sequence>
<accession>A0A2I0M587</accession>
<keyword evidence="3" id="KW-1185">Reference proteome</keyword>
<dbReference type="PANTHER" id="PTHR33359">
    <property type="entry name" value="MOLYBDOPTERIN SYNTHASE SULFUR CARRIER SUBUNIT"/>
    <property type="match status" value="1"/>
</dbReference>
<feature type="non-terminal residue" evidence="2">
    <location>
        <position position="1"/>
    </location>
</feature>
<dbReference type="Proteomes" id="UP000053872">
    <property type="component" value="Unassembled WGS sequence"/>
</dbReference>
<dbReference type="GO" id="GO:0000166">
    <property type="term" value="F:nucleotide binding"/>
    <property type="evidence" value="ECO:0007669"/>
    <property type="project" value="UniProtKB-KW"/>
</dbReference>
<evidence type="ECO:0000313" key="2">
    <source>
        <dbReference type="EMBL" id="PKK24833.1"/>
    </source>
</evidence>
<dbReference type="EMBL" id="AKCR02000038">
    <property type="protein sequence ID" value="PKK24833.1"/>
    <property type="molecule type" value="Genomic_DNA"/>
</dbReference>
<dbReference type="GO" id="GO:1990133">
    <property type="term" value="C:molybdopterin adenylyltransferase complex"/>
    <property type="evidence" value="ECO:0007669"/>
    <property type="project" value="TreeGrafter"/>
</dbReference>
<name>A0A2I0M587_COLLI</name>